<dbReference type="HAMAP" id="MF_00138">
    <property type="entry name" value="GARS"/>
    <property type="match status" value="1"/>
</dbReference>
<dbReference type="AlphaFoldDB" id="A0A953LCX2"/>
<dbReference type="Gene3D" id="3.30.1490.20">
    <property type="entry name" value="ATP-grasp fold, A domain"/>
    <property type="match status" value="1"/>
</dbReference>
<evidence type="ECO:0000256" key="14">
    <source>
        <dbReference type="HAMAP-Rule" id="MF_00138"/>
    </source>
</evidence>
<dbReference type="GO" id="GO:0005524">
    <property type="term" value="F:ATP binding"/>
    <property type="evidence" value="ECO:0007669"/>
    <property type="project" value="UniProtKB-UniRule"/>
</dbReference>
<comment type="cofactor">
    <cofactor evidence="2">
        <name>Mg(2+)</name>
        <dbReference type="ChEBI" id="CHEBI:18420"/>
    </cofactor>
</comment>
<evidence type="ECO:0000256" key="15">
    <source>
        <dbReference type="PROSITE-ProRule" id="PRU00409"/>
    </source>
</evidence>
<dbReference type="Proteomes" id="UP000732377">
    <property type="component" value="Unassembled WGS sequence"/>
</dbReference>
<dbReference type="InterPro" id="IPR020559">
    <property type="entry name" value="PRibGlycinamide_synth_CS"/>
</dbReference>
<evidence type="ECO:0000256" key="3">
    <source>
        <dbReference type="ARBA" id="ARBA00005174"/>
    </source>
</evidence>
<comment type="similarity">
    <text evidence="11 14">Belongs to the GARS family.</text>
</comment>
<evidence type="ECO:0000256" key="6">
    <source>
        <dbReference type="ARBA" id="ARBA00022723"/>
    </source>
</evidence>
<dbReference type="EC" id="6.3.4.13" evidence="4 14"/>
<evidence type="ECO:0000256" key="11">
    <source>
        <dbReference type="ARBA" id="ARBA00038345"/>
    </source>
</evidence>
<reference evidence="17" key="1">
    <citation type="submission" date="2017-11" db="EMBL/GenBank/DDBJ databases">
        <title>Three new genomes from thermophilic consortium.</title>
        <authorList>
            <person name="Quaggio R."/>
            <person name="Amgarten D."/>
            <person name="Setubal J.C."/>
        </authorList>
    </citation>
    <scope>NUCLEOTIDE SEQUENCE</scope>
    <source>
        <strain evidence="17">ZCTH01-B2</strain>
    </source>
</reference>
<dbReference type="SMART" id="SM01209">
    <property type="entry name" value="GARS_A"/>
    <property type="match status" value="1"/>
</dbReference>
<organism evidence="17 18">
    <name type="scientific">Symbiobacterium thermophilum</name>
    <dbReference type="NCBI Taxonomy" id="2734"/>
    <lineage>
        <taxon>Bacteria</taxon>
        <taxon>Bacillati</taxon>
        <taxon>Bacillota</taxon>
        <taxon>Clostridia</taxon>
        <taxon>Eubacteriales</taxon>
        <taxon>Symbiobacteriaceae</taxon>
        <taxon>Symbiobacterium</taxon>
    </lineage>
</organism>
<dbReference type="Pfam" id="PF01071">
    <property type="entry name" value="GARS_A"/>
    <property type="match status" value="1"/>
</dbReference>
<evidence type="ECO:0000256" key="9">
    <source>
        <dbReference type="ARBA" id="ARBA00022840"/>
    </source>
</evidence>
<evidence type="ECO:0000313" key="18">
    <source>
        <dbReference type="Proteomes" id="UP000732377"/>
    </source>
</evidence>
<keyword evidence="7 15" id="KW-0547">Nucleotide-binding</keyword>
<dbReference type="Gene3D" id="3.30.470.20">
    <property type="entry name" value="ATP-grasp fold, B domain"/>
    <property type="match status" value="1"/>
</dbReference>
<dbReference type="NCBIfam" id="TIGR00877">
    <property type="entry name" value="purD"/>
    <property type="match status" value="1"/>
</dbReference>
<dbReference type="PANTHER" id="PTHR43472">
    <property type="entry name" value="PHOSPHORIBOSYLAMINE--GLYCINE LIGASE"/>
    <property type="match status" value="1"/>
</dbReference>
<evidence type="ECO:0000256" key="8">
    <source>
        <dbReference type="ARBA" id="ARBA00022755"/>
    </source>
</evidence>
<dbReference type="RefSeq" id="WP_273377506.1">
    <property type="nucleotide sequence ID" value="NZ_PIUK01000004.1"/>
</dbReference>
<dbReference type="InterPro" id="IPR013815">
    <property type="entry name" value="ATP_grasp_subdomain_1"/>
</dbReference>
<dbReference type="PROSITE" id="PS00184">
    <property type="entry name" value="GARS"/>
    <property type="match status" value="1"/>
</dbReference>
<evidence type="ECO:0000256" key="12">
    <source>
        <dbReference type="ARBA" id="ARBA00042242"/>
    </source>
</evidence>
<keyword evidence="9 15" id="KW-0067">ATP-binding</keyword>
<dbReference type="PROSITE" id="PS50975">
    <property type="entry name" value="ATP_GRASP"/>
    <property type="match status" value="1"/>
</dbReference>
<dbReference type="SUPFAM" id="SSF56059">
    <property type="entry name" value="Glutathione synthetase ATP-binding domain-like"/>
    <property type="match status" value="1"/>
</dbReference>
<dbReference type="FunFam" id="3.30.470.20:FF:000018">
    <property type="entry name" value="Trifunctional purine biosynthetic protein adenosine-3"/>
    <property type="match status" value="1"/>
</dbReference>
<name>A0A953LCX2_SYMTR</name>
<evidence type="ECO:0000256" key="7">
    <source>
        <dbReference type="ARBA" id="ARBA00022741"/>
    </source>
</evidence>
<evidence type="ECO:0000256" key="2">
    <source>
        <dbReference type="ARBA" id="ARBA00001946"/>
    </source>
</evidence>
<dbReference type="InterPro" id="IPR011761">
    <property type="entry name" value="ATP-grasp"/>
</dbReference>
<evidence type="ECO:0000313" key="17">
    <source>
        <dbReference type="EMBL" id="MBY6274805.1"/>
    </source>
</evidence>
<accession>A0A953LCX2</accession>
<evidence type="ECO:0000256" key="13">
    <source>
        <dbReference type="ARBA" id="ARBA00042864"/>
    </source>
</evidence>
<evidence type="ECO:0000259" key="16">
    <source>
        <dbReference type="PROSITE" id="PS50975"/>
    </source>
</evidence>
<keyword evidence="6" id="KW-0479">Metal-binding</keyword>
<dbReference type="GO" id="GO:0009113">
    <property type="term" value="P:purine nucleobase biosynthetic process"/>
    <property type="evidence" value="ECO:0007669"/>
    <property type="project" value="InterPro"/>
</dbReference>
<dbReference type="InterPro" id="IPR020562">
    <property type="entry name" value="PRibGlycinamide_synth_N"/>
</dbReference>
<dbReference type="InterPro" id="IPR020561">
    <property type="entry name" value="PRibGlycinamid_synth_ATP-grasp"/>
</dbReference>
<gene>
    <name evidence="14" type="primary">purD</name>
    <name evidence="17" type="ORF">CWE10_01105</name>
</gene>
<dbReference type="GO" id="GO:0046872">
    <property type="term" value="F:metal ion binding"/>
    <property type="evidence" value="ECO:0007669"/>
    <property type="project" value="UniProtKB-KW"/>
</dbReference>
<dbReference type="InterPro" id="IPR000115">
    <property type="entry name" value="PRibGlycinamide_synth"/>
</dbReference>
<proteinExistence type="inferred from homology"/>
<feature type="domain" description="ATP-grasp" evidence="16">
    <location>
        <begin position="108"/>
        <end position="314"/>
    </location>
</feature>
<dbReference type="InterPro" id="IPR011054">
    <property type="entry name" value="Rudment_hybrid_motif"/>
</dbReference>
<dbReference type="FunFam" id="3.90.600.10:FF:000001">
    <property type="entry name" value="Trifunctional purine biosynthetic protein adenosine-3"/>
    <property type="match status" value="1"/>
</dbReference>
<evidence type="ECO:0000256" key="1">
    <source>
        <dbReference type="ARBA" id="ARBA00001936"/>
    </source>
</evidence>
<comment type="pathway">
    <text evidence="3 14">Purine metabolism; IMP biosynthesis via de novo pathway; N(1)-(5-phospho-D-ribosyl)glycinamide from 5-phospho-alpha-D-ribose 1-diphosphate: step 2/2.</text>
</comment>
<dbReference type="InterPro" id="IPR016185">
    <property type="entry name" value="PreATP-grasp_dom_sf"/>
</dbReference>
<dbReference type="Pfam" id="PF02843">
    <property type="entry name" value="GARS_C"/>
    <property type="match status" value="1"/>
</dbReference>
<dbReference type="Gene3D" id="3.90.600.10">
    <property type="entry name" value="Phosphoribosylglycinamide synthetase, C-terminal domain"/>
    <property type="match status" value="1"/>
</dbReference>
<sequence length="422" mass="43983">MKVLIVGGGGREHALAWKAIQSRHIDELHAAPGNPGIGRFAWCHPDVEATDVAGQVDLARRLGIDLVIVGPEAPLAAGLVDALTAAGIPAFGPTAAAARIEASKAYAKGVMTAAGVPTAAYADFTDYQQALAYIEARPGPVVIKADGLAAGKGVQVCADLDEARAALRAAMVEGAFDQAGSRVIIEEVLEGQEVSVLAFSDGRTVKQMVAAQDHKRAGEGDTGPNTGGMGAYAPVPAYTADMAEAVQRRILEPTIAELARRGTPFVGCLFAGLMLTADGPKVIEFNARFGDPETQAVLPLLENDLLEVIQACLEARLHQVELRFRPGAAVNVVLASAGYPGKYVKGLPISGLVEADQVGVTVFHAGTAFNEEGQVVTAGGRVLGVMATGPTLRDALAMAYAGVDQIQFEGKTYRRDIGWRAL</sequence>
<protein>
    <recommendedName>
        <fullName evidence="4 14">Phosphoribosylamine--glycine ligase</fullName>
        <ecNumber evidence="4 14">6.3.4.13</ecNumber>
    </recommendedName>
    <alternativeName>
        <fullName evidence="14">GARS</fullName>
    </alternativeName>
    <alternativeName>
        <fullName evidence="12 14">Glycinamide ribonucleotide synthetase</fullName>
    </alternativeName>
    <alternativeName>
        <fullName evidence="13 14">Phosphoribosylglycinamide synthetase</fullName>
    </alternativeName>
</protein>
<dbReference type="InterPro" id="IPR020560">
    <property type="entry name" value="PRibGlycinamide_synth_C-dom"/>
</dbReference>
<dbReference type="SUPFAM" id="SSF52440">
    <property type="entry name" value="PreATP-grasp domain"/>
    <property type="match status" value="1"/>
</dbReference>
<comment type="caution">
    <text evidence="17">The sequence shown here is derived from an EMBL/GenBank/DDBJ whole genome shotgun (WGS) entry which is preliminary data.</text>
</comment>
<evidence type="ECO:0000256" key="5">
    <source>
        <dbReference type="ARBA" id="ARBA00022598"/>
    </source>
</evidence>
<keyword evidence="8 14" id="KW-0658">Purine biosynthesis</keyword>
<dbReference type="EMBL" id="PIUK01000004">
    <property type="protein sequence ID" value="MBY6274805.1"/>
    <property type="molecule type" value="Genomic_DNA"/>
</dbReference>
<comment type="catalytic activity">
    <reaction evidence="14">
        <text>5-phospho-beta-D-ribosylamine + glycine + ATP = N(1)-(5-phospho-beta-D-ribosyl)glycinamide + ADP + phosphate + H(+)</text>
        <dbReference type="Rhea" id="RHEA:17453"/>
        <dbReference type="ChEBI" id="CHEBI:15378"/>
        <dbReference type="ChEBI" id="CHEBI:30616"/>
        <dbReference type="ChEBI" id="CHEBI:43474"/>
        <dbReference type="ChEBI" id="CHEBI:57305"/>
        <dbReference type="ChEBI" id="CHEBI:58681"/>
        <dbReference type="ChEBI" id="CHEBI:143788"/>
        <dbReference type="ChEBI" id="CHEBI:456216"/>
        <dbReference type="EC" id="6.3.4.13"/>
    </reaction>
</comment>
<dbReference type="InterPro" id="IPR037123">
    <property type="entry name" value="PRibGlycinamide_synth_C_sf"/>
</dbReference>
<evidence type="ECO:0000256" key="4">
    <source>
        <dbReference type="ARBA" id="ARBA00013255"/>
    </source>
</evidence>
<keyword evidence="5 14" id="KW-0436">Ligase</keyword>
<dbReference type="GO" id="GO:0004637">
    <property type="term" value="F:phosphoribosylamine-glycine ligase activity"/>
    <property type="evidence" value="ECO:0007669"/>
    <property type="project" value="UniProtKB-UniRule"/>
</dbReference>
<dbReference type="GO" id="GO:0006189">
    <property type="term" value="P:'de novo' IMP biosynthetic process"/>
    <property type="evidence" value="ECO:0007669"/>
    <property type="project" value="UniProtKB-UniRule"/>
</dbReference>
<dbReference type="SMART" id="SM01210">
    <property type="entry name" value="GARS_C"/>
    <property type="match status" value="1"/>
</dbReference>
<evidence type="ECO:0000256" key="10">
    <source>
        <dbReference type="ARBA" id="ARBA00023211"/>
    </source>
</evidence>
<dbReference type="Pfam" id="PF02844">
    <property type="entry name" value="GARS_N"/>
    <property type="match status" value="1"/>
</dbReference>
<dbReference type="PANTHER" id="PTHR43472:SF1">
    <property type="entry name" value="PHOSPHORIBOSYLAMINE--GLYCINE LIGASE, CHLOROPLASTIC"/>
    <property type="match status" value="1"/>
</dbReference>
<dbReference type="Gene3D" id="3.40.50.20">
    <property type="match status" value="1"/>
</dbReference>
<comment type="cofactor">
    <cofactor evidence="1">
        <name>Mn(2+)</name>
        <dbReference type="ChEBI" id="CHEBI:29035"/>
    </cofactor>
</comment>
<dbReference type="SUPFAM" id="SSF51246">
    <property type="entry name" value="Rudiment single hybrid motif"/>
    <property type="match status" value="1"/>
</dbReference>
<keyword evidence="10" id="KW-0464">Manganese</keyword>